<dbReference type="SMART" id="SM00408">
    <property type="entry name" value="IGc2"/>
    <property type="match status" value="3"/>
</dbReference>
<feature type="domain" description="Fibronectin type-III" evidence="6">
    <location>
        <begin position="297"/>
        <end position="418"/>
    </location>
</feature>
<evidence type="ECO:0000259" key="6">
    <source>
        <dbReference type="PROSITE" id="PS50853"/>
    </source>
</evidence>
<dbReference type="CDD" id="cd00063">
    <property type="entry name" value="FN3"/>
    <property type="match status" value="5"/>
</dbReference>
<dbReference type="InterPro" id="IPR007110">
    <property type="entry name" value="Ig-like_dom"/>
</dbReference>
<dbReference type="SUPFAM" id="SSF49265">
    <property type="entry name" value="Fibronectin type III"/>
    <property type="match status" value="3"/>
</dbReference>
<feature type="domain" description="Fibronectin type-III" evidence="6">
    <location>
        <begin position="756"/>
        <end position="855"/>
    </location>
</feature>
<dbReference type="GO" id="GO:0030154">
    <property type="term" value="P:cell differentiation"/>
    <property type="evidence" value="ECO:0007669"/>
    <property type="project" value="UniProtKB-ARBA"/>
</dbReference>
<accession>A0AAV2QXY7</accession>
<proteinExistence type="predicted"/>
<evidence type="ECO:0000259" key="5">
    <source>
        <dbReference type="PROSITE" id="PS50835"/>
    </source>
</evidence>
<keyword evidence="8" id="KW-1185">Reference proteome</keyword>
<keyword evidence="1" id="KW-0677">Repeat</keyword>
<dbReference type="Pfam" id="PF01682">
    <property type="entry name" value="DB"/>
    <property type="match status" value="4"/>
</dbReference>
<feature type="domain" description="Ig-like" evidence="5">
    <location>
        <begin position="962"/>
        <end position="1046"/>
    </location>
</feature>
<dbReference type="Proteomes" id="UP001497623">
    <property type="component" value="Unassembled WGS sequence"/>
</dbReference>
<dbReference type="SMART" id="SM00409">
    <property type="entry name" value="IG"/>
    <property type="match status" value="2"/>
</dbReference>
<dbReference type="PANTHER" id="PTHR13817">
    <property type="entry name" value="TITIN"/>
    <property type="match status" value="1"/>
</dbReference>
<keyword evidence="3" id="KW-1133">Transmembrane helix</keyword>
<keyword evidence="3" id="KW-0472">Membrane</keyword>
<feature type="domain" description="Ig-like" evidence="5">
    <location>
        <begin position="1051"/>
        <end position="1149"/>
    </location>
</feature>
<dbReference type="InterPro" id="IPR013783">
    <property type="entry name" value="Ig-like_fold"/>
</dbReference>
<dbReference type="SMART" id="SM00060">
    <property type="entry name" value="FN3"/>
    <property type="match status" value="5"/>
</dbReference>
<evidence type="ECO:0000256" key="2">
    <source>
        <dbReference type="SAM" id="MobiDB-lite"/>
    </source>
</evidence>
<evidence type="ECO:0000313" key="7">
    <source>
        <dbReference type="EMBL" id="CAL4103617.1"/>
    </source>
</evidence>
<feature type="transmembrane region" description="Helical" evidence="3">
    <location>
        <begin position="1365"/>
        <end position="1389"/>
    </location>
</feature>
<feature type="domain" description="Fibronectin type-III" evidence="6">
    <location>
        <begin position="1260"/>
        <end position="1351"/>
    </location>
</feature>
<dbReference type="InterPro" id="IPR003599">
    <property type="entry name" value="Ig_sub"/>
</dbReference>
<dbReference type="Pfam" id="PF00041">
    <property type="entry name" value="fn3"/>
    <property type="match status" value="5"/>
</dbReference>
<reference evidence="7 8" key="1">
    <citation type="submission" date="2024-05" db="EMBL/GenBank/DDBJ databases">
        <authorList>
            <person name="Wallberg A."/>
        </authorList>
    </citation>
    <scope>NUCLEOTIDE SEQUENCE [LARGE SCALE GENOMIC DNA]</scope>
</reference>
<feature type="domain" description="Fibronectin type-III" evidence="6">
    <location>
        <begin position="867"/>
        <end position="960"/>
    </location>
</feature>
<feature type="signal peptide" evidence="4">
    <location>
        <begin position="1"/>
        <end position="48"/>
    </location>
</feature>
<protein>
    <recommendedName>
        <fullName evidence="9">Ig-like and fibronectin type-III domain-containing protein C25G4.10</fullName>
    </recommendedName>
</protein>
<dbReference type="GO" id="GO:0009653">
    <property type="term" value="P:anatomical structure morphogenesis"/>
    <property type="evidence" value="ECO:0007669"/>
    <property type="project" value="UniProtKB-ARBA"/>
</dbReference>
<dbReference type="InterPro" id="IPR003598">
    <property type="entry name" value="Ig_sub2"/>
</dbReference>
<name>A0AAV2QXY7_MEGNR</name>
<dbReference type="InterPro" id="IPR050964">
    <property type="entry name" value="Striated_Muscle_Regulatory"/>
</dbReference>
<feature type="domain" description="Fibronectin type-III" evidence="6">
    <location>
        <begin position="537"/>
        <end position="641"/>
    </location>
</feature>
<evidence type="ECO:0000256" key="3">
    <source>
        <dbReference type="SAM" id="Phobius"/>
    </source>
</evidence>
<sequence>MGLHHLCSSWFTSSSSTWTMMMSWQHLMKSTLVLLLLNAVAISRAAEADTTAVTTLKPTIRNTANAARVFTEGEDALMTCVVTDLGQYTVMWSRLDHNKKTILTIRNMKITTDKRIQVLHDTAPRYNSTLIRPGGDVWVLVIKQVAATDAGVYVCEVNSNPSLTSHYMVTIQPRNENVTSVSSELRSAHNYTDCCQQNGVSQQCLGFCTIHNILEGSAGIEPEACENHFPNIVGCMADHRNHVDCCEREEIPDICQDLCRGEYTLQKDSIQSHFSCTAYTERTLMCISEGIEVLPRPPESPSITVMGPTSILVKWEHPTKGSPPPESYMVNITTIRRFDPPVDVTIDSPEYTEDSEMDVTDDLHYIPKKRQVKVPASQTQVNITALSPLTWYEISVISVNRHGSSLAPYNLRALTNYPDTANKSEVIHSELPDIIGCCRDRGVKHFRCLNNLCNPETKYIAEPDMIVCAPWATEAFSCLANDFDHTDCCRERGLPPVCVELCSGNVTKIDYNYFRCVDYFSDYRSCLMKGYGVLPGSPSTVAVTNIHPTYVLLTWMPPLVLGESVTAYHAYFRPVSADRGCEGTWFMEGVEISYRGLYTESAPYVLEHLCPNSEYEVYVQAVNKHGSGDPSPRVLFRTPSVQKEQKLQKHTYNVTECCRSVNISPGCMPLCDYNARMTHVRMLLDRCTQELPQLLRCGVGGRDHTPCCSRRGVPQSCMSLCSGSFNNKQDAPHQCLPFIGNVMMCLEEGVGVLPGPVVDLHATEVRDGGVTLVWQPPQPMGANISHYQLHYEEVSANSASHTVFSLNNTIDYNITVSILNNLTIGALYNFFVITNNTAGTSLPSSILTINLTAEAHGSAAMAGTSSAPHSLELQAKSSTSLTFAWAPPKLAHPYDRFRYYFYFRALGSDSEEFNKTITGATALRIDGLSPNTQHICYATAVNDMGESRPSETLLAWTDPAYPAFVETPTVHPINLIVEGGHMTVLCIAMGAPSPTVSLYISGVLIHQNITRHMVTLVNNVTRDMTEISCYADNGYGTPMQSTRTITIHRRPLITASETVQAIAGRSVTLECHINAWPHPSMVWWRDPEGRVPVIHGGNYIIEQKETGQGEGNYVLSLNIKNVTENIDNDHYYCHAQNSFGQMTKTIDVDMLKAVQVEYDVTECCLASNMSSSCIDACAFDQIDFDRVMNRDDCIPDFGKLMKCAADGSDHRSCCDNKGVPKQCLDWCRGQVVPHHHECQLQWAPVIISCFSEGQEALPGPPLNLRMSSVADNSAIVSWDIPMKNPETVLLYRVFWRQVGQSIANKNDTSFTQLLLTSLNEGVKYEVAVKAGNNKGTSILTNSITYMHTSGSVSNTPTVVSYQSDVAVAVGSVFVVVILCVILIVAFWWARKNKIICDKASTNGGISFENPSYIKEQNGDTVQIAETPNGSLNGTVTSGMNGNINGGIPNGGFSHGNMNGGHNGGLNNGINNVWNSQQPSSAVPGFEDDLPSKGGYKRFNS</sequence>
<dbReference type="Gene3D" id="2.60.40.10">
    <property type="entry name" value="Immunoglobulins"/>
    <property type="match status" value="7"/>
</dbReference>
<dbReference type="EMBL" id="CAXKWB010012177">
    <property type="protein sequence ID" value="CAL4103617.1"/>
    <property type="molecule type" value="Genomic_DNA"/>
</dbReference>
<comment type="caution">
    <text evidence="7">The sequence shown here is derived from an EMBL/GenBank/DDBJ whole genome shotgun (WGS) entry which is preliminary data.</text>
</comment>
<dbReference type="InterPro" id="IPR002602">
    <property type="entry name" value="DB"/>
</dbReference>
<dbReference type="Pfam" id="PF07679">
    <property type="entry name" value="I-set"/>
    <property type="match status" value="1"/>
</dbReference>
<dbReference type="InterPro" id="IPR036179">
    <property type="entry name" value="Ig-like_dom_sf"/>
</dbReference>
<keyword evidence="4" id="KW-0732">Signal</keyword>
<evidence type="ECO:0000313" key="8">
    <source>
        <dbReference type="Proteomes" id="UP001497623"/>
    </source>
</evidence>
<dbReference type="InterPro" id="IPR036116">
    <property type="entry name" value="FN3_sf"/>
</dbReference>
<organism evidence="7 8">
    <name type="scientific">Meganyctiphanes norvegica</name>
    <name type="common">Northern krill</name>
    <name type="synonym">Thysanopoda norvegica</name>
    <dbReference type="NCBI Taxonomy" id="48144"/>
    <lineage>
        <taxon>Eukaryota</taxon>
        <taxon>Metazoa</taxon>
        <taxon>Ecdysozoa</taxon>
        <taxon>Arthropoda</taxon>
        <taxon>Crustacea</taxon>
        <taxon>Multicrustacea</taxon>
        <taxon>Malacostraca</taxon>
        <taxon>Eumalacostraca</taxon>
        <taxon>Eucarida</taxon>
        <taxon>Euphausiacea</taxon>
        <taxon>Euphausiidae</taxon>
        <taxon>Meganyctiphanes</taxon>
    </lineage>
</organism>
<feature type="chain" id="PRO_5043461122" description="Ig-like and fibronectin type-III domain-containing protein C25G4.10" evidence="4">
    <location>
        <begin position="49"/>
        <end position="1500"/>
    </location>
</feature>
<dbReference type="InterPro" id="IPR003961">
    <property type="entry name" value="FN3_dom"/>
</dbReference>
<evidence type="ECO:0000256" key="4">
    <source>
        <dbReference type="SAM" id="SignalP"/>
    </source>
</evidence>
<feature type="region of interest" description="Disordered" evidence="2">
    <location>
        <begin position="1468"/>
        <end position="1500"/>
    </location>
</feature>
<evidence type="ECO:0008006" key="9">
    <source>
        <dbReference type="Google" id="ProtNLM"/>
    </source>
</evidence>
<dbReference type="PROSITE" id="PS50853">
    <property type="entry name" value="FN3"/>
    <property type="match status" value="5"/>
</dbReference>
<gene>
    <name evidence="7" type="ORF">MNOR_LOCUS17611</name>
</gene>
<dbReference type="PANTHER" id="PTHR13817:SF155">
    <property type="entry name" value="IG-LIKE AND FIBRONECTIN TYPE-III DOMAIN-CONTAINING PROTEIN C25G4.10"/>
    <property type="match status" value="1"/>
</dbReference>
<feature type="domain" description="Ig-like" evidence="5">
    <location>
        <begin position="58"/>
        <end position="170"/>
    </location>
</feature>
<dbReference type="PROSITE" id="PS50835">
    <property type="entry name" value="IG_LIKE"/>
    <property type="match status" value="3"/>
</dbReference>
<evidence type="ECO:0000256" key="1">
    <source>
        <dbReference type="ARBA" id="ARBA00022737"/>
    </source>
</evidence>
<dbReference type="InterPro" id="IPR013098">
    <property type="entry name" value="Ig_I-set"/>
</dbReference>
<keyword evidence="3" id="KW-0812">Transmembrane</keyword>
<dbReference type="SUPFAM" id="SSF48726">
    <property type="entry name" value="Immunoglobulin"/>
    <property type="match status" value="3"/>
</dbReference>